<feature type="region of interest" description="Disordered" evidence="1">
    <location>
        <begin position="349"/>
        <end position="395"/>
    </location>
</feature>
<evidence type="ECO:0000256" key="1">
    <source>
        <dbReference type="SAM" id="MobiDB-lite"/>
    </source>
</evidence>
<feature type="compositionally biased region" description="Polar residues" evidence="1">
    <location>
        <begin position="17"/>
        <end position="36"/>
    </location>
</feature>
<evidence type="ECO:0000259" key="2">
    <source>
        <dbReference type="PROSITE" id="PS51299"/>
    </source>
</evidence>
<dbReference type="GO" id="GO:0000981">
    <property type="term" value="F:DNA-binding transcription factor activity, RNA polymerase II-specific"/>
    <property type="evidence" value="ECO:0007669"/>
    <property type="project" value="UniProtKB-ARBA"/>
</dbReference>
<evidence type="ECO:0000313" key="3">
    <source>
        <dbReference type="EMBL" id="KAF7510111.1"/>
    </source>
</evidence>
<dbReference type="EMBL" id="JAACFV010000033">
    <property type="protein sequence ID" value="KAF7510111.1"/>
    <property type="molecule type" value="Genomic_DNA"/>
</dbReference>
<feature type="domain" description="HTH APSES-type" evidence="2">
    <location>
        <begin position="105"/>
        <end position="220"/>
    </location>
</feature>
<organism evidence="3 4">
    <name type="scientific">Endocarpon pusillum</name>
    <dbReference type="NCBI Taxonomy" id="364733"/>
    <lineage>
        <taxon>Eukaryota</taxon>
        <taxon>Fungi</taxon>
        <taxon>Dikarya</taxon>
        <taxon>Ascomycota</taxon>
        <taxon>Pezizomycotina</taxon>
        <taxon>Eurotiomycetes</taxon>
        <taxon>Chaetothyriomycetidae</taxon>
        <taxon>Verrucariales</taxon>
        <taxon>Verrucariaceae</taxon>
        <taxon>Endocarpon</taxon>
    </lineage>
</organism>
<dbReference type="AlphaFoldDB" id="A0A8H7ANB3"/>
<feature type="compositionally biased region" description="Low complexity" evidence="1">
    <location>
        <begin position="364"/>
        <end position="376"/>
    </location>
</feature>
<evidence type="ECO:0000313" key="4">
    <source>
        <dbReference type="Proteomes" id="UP000606974"/>
    </source>
</evidence>
<name>A0A8H7ANB3_9EURO</name>
<dbReference type="GO" id="GO:0003677">
    <property type="term" value="F:DNA binding"/>
    <property type="evidence" value="ECO:0007669"/>
    <property type="project" value="InterPro"/>
</dbReference>
<dbReference type="SUPFAM" id="SSF54616">
    <property type="entry name" value="DNA-binding domain of Mlu1-box binding protein MBP1"/>
    <property type="match status" value="1"/>
</dbReference>
<dbReference type="PANTHER" id="PTHR43828:SF5">
    <property type="entry name" value="TRANSCRIPTIONAL REPRESSOR XBP1"/>
    <property type="match status" value="1"/>
</dbReference>
<dbReference type="Proteomes" id="UP000606974">
    <property type="component" value="Unassembled WGS sequence"/>
</dbReference>
<dbReference type="InterPro" id="IPR051642">
    <property type="entry name" value="SWI6-like"/>
</dbReference>
<proteinExistence type="predicted"/>
<dbReference type="InterPro" id="IPR003163">
    <property type="entry name" value="Tscrpt_reg_HTH_APSES-type"/>
</dbReference>
<gene>
    <name evidence="3" type="ORF">GJ744_007010</name>
</gene>
<feature type="region of interest" description="Disordered" evidence="1">
    <location>
        <begin position="1"/>
        <end position="36"/>
    </location>
</feature>
<dbReference type="PROSITE" id="PS51299">
    <property type="entry name" value="HTH_APSES"/>
    <property type="match status" value="1"/>
</dbReference>
<dbReference type="GO" id="GO:0030907">
    <property type="term" value="C:MBF transcription complex"/>
    <property type="evidence" value="ECO:0007669"/>
    <property type="project" value="TreeGrafter"/>
</dbReference>
<dbReference type="PANTHER" id="PTHR43828">
    <property type="entry name" value="ASPARAGINASE"/>
    <property type="match status" value="1"/>
</dbReference>
<protein>
    <recommendedName>
        <fullName evidence="2">HTH APSES-type domain-containing protein</fullName>
    </recommendedName>
</protein>
<keyword evidence="4" id="KW-1185">Reference proteome</keyword>
<reference evidence="3" key="1">
    <citation type="submission" date="2020-02" db="EMBL/GenBank/DDBJ databases">
        <authorList>
            <person name="Palmer J.M."/>
        </authorList>
    </citation>
    <scope>NUCLEOTIDE SEQUENCE</scope>
    <source>
        <strain evidence="3">EPUS1.4</strain>
        <tissue evidence="3">Thallus</tissue>
    </source>
</reference>
<dbReference type="OrthoDB" id="5562739at2759"/>
<comment type="caution">
    <text evidence="3">The sequence shown here is derived from an EMBL/GenBank/DDBJ whole genome shotgun (WGS) entry which is preliminary data.</text>
</comment>
<accession>A0A8H7ANB3</accession>
<dbReference type="InterPro" id="IPR036887">
    <property type="entry name" value="HTH_APSES_sf"/>
</dbReference>
<dbReference type="Gene3D" id="3.10.260.10">
    <property type="entry name" value="Transcription regulator HTH, APSES-type DNA-binding domain"/>
    <property type="match status" value="1"/>
</dbReference>
<dbReference type="GO" id="GO:0033309">
    <property type="term" value="C:SBF transcription complex"/>
    <property type="evidence" value="ECO:0007669"/>
    <property type="project" value="TreeGrafter"/>
</dbReference>
<sequence length="450" mass="50040">MAAIRSLLNPMPESETRTFQLPSPSPSTHNAELASTTYPRKKQKLCKDAAVFVKGTIHGECRYPAYEAHDEILAAHHQEHHIHPLGRIMDYPRTVPYNSEKKPFLEKTQRDGFEVFHYEFTAQGDDKVQTMMWDYNIGLVRTTPLFKCTGYSKTTPAKMLNRNPGLREICHSITGGALVAQGYWMPFEAAKAVAATFCWKIRYALTPVFGPEFPEMCLRPESEGFGTMVIDPAITERCTEQAHFYRQLEVETSTGAATIMRSPLTPESPSLPRNVKRLRPKVRQFASARSGYGSDSSFEDHYASSSVSPTLPYCNTWTPANTPRSIGPSFHGHLPSPRQILAGMSTEAMEAMDSDEEDHKSGASVSTSSTTSLLLKSRPEAHNDNDDEYHDDTGSVFSSSIAVSTLPEVEERRCKGSVMSDEKAAYLLLKLNMEAGMNEAPRGGKRRAST</sequence>